<organism evidence="2 3">
    <name type="scientific">Plasticicumulans lactativorans</name>
    <dbReference type="NCBI Taxonomy" id="1133106"/>
    <lineage>
        <taxon>Bacteria</taxon>
        <taxon>Pseudomonadati</taxon>
        <taxon>Pseudomonadota</taxon>
        <taxon>Gammaproteobacteria</taxon>
        <taxon>Candidatus Competibacteraceae</taxon>
        <taxon>Plasticicumulans</taxon>
    </lineage>
</organism>
<sequence length="121" mass="12789">MKPSTLAVRTATVGGLACAFGALLALPAAFAATPADAWLPALEAEVRDAALDPRNLFDAPTTLPPGLPPAAFEARLRQDWPGLHAEYAALDLPARQAVYEYYRRDPAVGAIRAALLARGRP</sequence>
<dbReference type="Proteomes" id="UP000295765">
    <property type="component" value="Unassembled WGS sequence"/>
</dbReference>
<evidence type="ECO:0000313" key="2">
    <source>
        <dbReference type="EMBL" id="TCO82805.1"/>
    </source>
</evidence>
<evidence type="ECO:0000313" key="3">
    <source>
        <dbReference type="Proteomes" id="UP000295765"/>
    </source>
</evidence>
<keyword evidence="1" id="KW-0732">Signal</keyword>
<feature type="signal peptide" evidence="1">
    <location>
        <begin position="1"/>
        <end position="31"/>
    </location>
</feature>
<evidence type="ECO:0000256" key="1">
    <source>
        <dbReference type="SAM" id="SignalP"/>
    </source>
</evidence>
<dbReference type="RefSeq" id="WP_132539392.1">
    <property type="nucleotide sequence ID" value="NZ_SLWY01000004.1"/>
</dbReference>
<name>A0A4R2L9G4_9GAMM</name>
<proteinExistence type="predicted"/>
<protein>
    <recommendedName>
        <fullName evidence="4">Lytic murein transglycosylase</fullName>
    </recommendedName>
</protein>
<dbReference type="EMBL" id="SLWY01000004">
    <property type="protein sequence ID" value="TCO82805.1"/>
    <property type="molecule type" value="Genomic_DNA"/>
</dbReference>
<accession>A0A4R2L9G4</accession>
<reference evidence="2 3" key="1">
    <citation type="submission" date="2019-03" db="EMBL/GenBank/DDBJ databases">
        <title>Genomic Encyclopedia of Type Strains, Phase IV (KMG-IV): sequencing the most valuable type-strain genomes for metagenomic binning, comparative biology and taxonomic classification.</title>
        <authorList>
            <person name="Goeker M."/>
        </authorList>
    </citation>
    <scope>NUCLEOTIDE SEQUENCE [LARGE SCALE GENOMIC DNA]</scope>
    <source>
        <strain evidence="2 3">DSM 25287</strain>
    </source>
</reference>
<dbReference type="AlphaFoldDB" id="A0A4R2L9G4"/>
<evidence type="ECO:0008006" key="4">
    <source>
        <dbReference type="Google" id="ProtNLM"/>
    </source>
</evidence>
<comment type="caution">
    <text evidence="2">The sequence shown here is derived from an EMBL/GenBank/DDBJ whole genome shotgun (WGS) entry which is preliminary data.</text>
</comment>
<keyword evidence="3" id="KW-1185">Reference proteome</keyword>
<gene>
    <name evidence="2" type="ORF">EV699_104197</name>
</gene>
<feature type="chain" id="PRO_5021013041" description="Lytic murein transglycosylase" evidence="1">
    <location>
        <begin position="32"/>
        <end position="121"/>
    </location>
</feature>